<dbReference type="PANTHER" id="PTHR10642">
    <property type="entry name" value="RIBONUCLEASE H1"/>
    <property type="match status" value="1"/>
</dbReference>
<dbReference type="OrthoDB" id="245563at2759"/>
<dbReference type="InterPro" id="IPR012337">
    <property type="entry name" value="RNaseH-like_sf"/>
</dbReference>
<evidence type="ECO:0000313" key="10">
    <source>
        <dbReference type="EMBL" id="KAJ5358738.1"/>
    </source>
</evidence>
<comment type="caution">
    <text evidence="10">The sequence shown here is derived from an EMBL/GenBank/DDBJ whole genome shotgun (WGS) entry which is preliminary data.</text>
</comment>
<dbReference type="GO" id="GO:0003676">
    <property type="term" value="F:nucleic acid binding"/>
    <property type="evidence" value="ECO:0007669"/>
    <property type="project" value="InterPro"/>
</dbReference>
<keyword evidence="7" id="KW-0378">Hydrolase</keyword>
<sequence>MQRAVMKRQKKRKDKPVPLPDLALEYPEDQGHRESRHSPEHLDTDEGNGPSANGAAARTFPAEQYSHGYVRIEEIEAYDGRWVFVSCPESTGKCPHCMNHVYHIGCLIVSISGALSTTGPQPRSSIGIFFGRQNKKNLFAELDGEKHTAQTAELKACLEALTRTFVLHTKWQMEPPKNEACHPLNTLVIKSDSEYVVKGATEWLPKWKENGWKKSSGQAVANADLWRIIDSMLKQLEYDIKVQFWLVPRDMNRVASAMAKQALGEA</sequence>
<dbReference type="EMBL" id="JAPZBS010000009">
    <property type="protein sequence ID" value="KAJ5358738.1"/>
    <property type="molecule type" value="Genomic_DNA"/>
</dbReference>
<dbReference type="Pfam" id="PF00075">
    <property type="entry name" value="RNase_H"/>
    <property type="match status" value="1"/>
</dbReference>
<evidence type="ECO:0000256" key="2">
    <source>
        <dbReference type="ARBA" id="ARBA00005300"/>
    </source>
</evidence>
<dbReference type="PROSITE" id="PS50879">
    <property type="entry name" value="RNASE_H_1"/>
    <property type="match status" value="1"/>
</dbReference>
<protein>
    <recommendedName>
        <fullName evidence="3">ribonuclease H</fullName>
        <ecNumber evidence="3">3.1.26.4</ecNumber>
    </recommendedName>
</protein>
<dbReference type="GO" id="GO:0046872">
    <property type="term" value="F:metal ion binding"/>
    <property type="evidence" value="ECO:0007669"/>
    <property type="project" value="UniProtKB-KW"/>
</dbReference>
<dbReference type="AlphaFoldDB" id="A0A9W9RJL0"/>
<dbReference type="InterPro" id="IPR050092">
    <property type="entry name" value="RNase_H"/>
</dbReference>
<feature type="compositionally biased region" description="Basic and acidic residues" evidence="8">
    <location>
        <begin position="29"/>
        <end position="44"/>
    </location>
</feature>
<evidence type="ECO:0000313" key="11">
    <source>
        <dbReference type="Proteomes" id="UP001147782"/>
    </source>
</evidence>
<feature type="region of interest" description="Disordered" evidence="8">
    <location>
        <begin position="1"/>
        <end position="56"/>
    </location>
</feature>
<keyword evidence="6" id="KW-0255">Endonuclease</keyword>
<proteinExistence type="inferred from homology"/>
<dbReference type="PANTHER" id="PTHR10642:SF26">
    <property type="entry name" value="RIBONUCLEASE H1"/>
    <property type="match status" value="1"/>
</dbReference>
<dbReference type="SUPFAM" id="SSF53098">
    <property type="entry name" value="Ribonuclease H-like"/>
    <property type="match status" value="1"/>
</dbReference>
<evidence type="ECO:0000256" key="5">
    <source>
        <dbReference type="ARBA" id="ARBA00022723"/>
    </source>
</evidence>
<dbReference type="GO" id="GO:0004523">
    <property type="term" value="F:RNA-DNA hybrid ribonuclease activity"/>
    <property type="evidence" value="ECO:0007669"/>
    <property type="project" value="UniProtKB-EC"/>
</dbReference>
<dbReference type="GO" id="GO:0043137">
    <property type="term" value="P:DNA replication, removal of RNA primer"/>
    <property type="evidence" value="ECO:0007669"/>
    <property type="project" value="TreeGrafter"/>
</dbReference>
<evidence type="ECO:0000259" key="9">
    <source>
        <dbReference type="PROSITE" id="PS50879"/>
    </source>
</evidence>
<dbReference type="InterPro" id="IPR002156">
    <property type="entry name" value="RNaseH_domain"/>
</dbReference>
<reference evidence="10" key="2">
    <citation type="journal article" date="2023" name="IMA Fungus">
        <title>Comparative genomic study of the Penicillium genus elucidates a diverse pangenome and 15 lateral gene transfer events.</title>
        <authorList>
            <person name="Petersen C."/>
            <person name="Sorensen T."/>
            <person name="Nielsen M.R."/>
            <person name="Sondergaard T.E."/>
            <person name="Sorensen J.L."/>
            <person name="Fitzpatrick D.A."/>
            <person name="Frisvad J.C."/>
            <person name="Nielsen K.L."/>
        </authorList>
    </citation>
    <scope>NUCLEOTIDE SEQUENCE</scope>
    <source>
        <strain evidence="10">IBT 29864</strain>
    </source>
</reference>
<dbReference type="RefSeq" id="XP_056550024.1">
    <property type="nucleotide sequence ID" value="XM_056704064.1"/>
</dbReference>
<evidence type="ECO:0000256" key="3">
    <source>
        <dbReference type="ARBA" id="ARBA00012180"/>
    </source>
</evidence>
<dbReference type="GeneID" id="81443243"/>
<accession>A0A9W9RJL0</accession>
<evidence type="ECO:0000256" key="4">
    <source>
        <dbReference type="ARBA" id="ARBA00022722"/>
    </source>
</evidence>
<reference evidence="10" key="1">
    <citation type="submission" date="2022-11" db="EMBL/GenBank/DDBJ databases">
        <authorList>
            <person name="Petersen C."/>
        </authorList>
    </citation>
    <scope>NUCLEOTIDE SEQUENCE</scope>
    <source>
        <strain evidence="10">IBT 29864</strain>
    </source>
</reference>
<comment type="catalytic activity">
    <reaction evidence="1">
        <text>Endonucleolytic cleavage to 5'-phosphomonoester.</text>
        <dbReference type="EC" id="3.1.26.4"/>
    </reaction>
</comment>
<comment type="similarity">
    <text evidence="2">Belongs to the RNase H family.</text>
</comment>
<dbReference type="CDD" id="cd13934">
    <property type="entry name" value="RNase_H_Dikarya_like"/>
    <property type="match status" value="1"/>
</dbReference>
<evidence type="ECO:0000256" key="6">
    <source>
        <dbReference type="ARBA" id="ARBA00022759"/>
    </source>
</evidence>
<keyword evidence="11" id="KW-1185">Reference proteome</keyword>
<evidence type="ECO:0000256" key="8">
    <source>
        <dbReference type="SAM" id="MobiDB-lite"/>
    </source>
</evidence>
<organism evidence="10 11">
    <name type="scientific">Penicillium cataractarum</name>
    <dbReference type="NCBI Taxonomy" id="2100454"/>
    <lineage>
        <taxon>Eukaryota</taxon>
        <taxon>Fungi</taxon>
        <taxon>Dikarya</taxon>
        <taxon>Ascomycota</taxon>
        <taxon>Pezizomycotina</taxon>
        <taxon>Eurotiomycetes</taxon>
        <taxon>Eurotiomycetidae</taxon>
        <taxon>Eurotiales</taxon>
        <taxon>Aspergillaceae</taxon>
        <taxon>Penicillium</taxon>
    </lineage>
</organism>
<evidence type="ECO:0000256" key="7">
    <source>
        <dbReference type="ARBA" id="ARBA00022801"/>
    </source>
</evidence>
<gene>
    <name evidence="10" type="ORF">N7496_011151</name>
</gene>
<feature type="domain" description="RNase H type-1" evidence="9">
    <location>
        <begin position="103"/>
        <end position="264"/>
    </location>
</feature>
<feature type="compositionally biased region" description="Basic residues" evidence="8">
    <location>
        <begin position="1"/>
        <end position="14"/>
    </location>
</feature>
<name>A0A9W9RJL0_9EURO</name>
<dbReference type="Proteomes" id="UP001147782">
    <property type="component" value="Unassembled WGS sequence"/>
</dbReference>
<evidence type="ECO:0000256" key="1">
    <source>
        <dbReference type="ARBA" id="ARBA00000077"/>
    </source>
</evidence>
<dbReference type="InterPro" id="IPR036397">
    <property type="entry name" value="RNaseH_sf"/>
</dbReference>
<keyword evidence="5" id="KW-0479">Metal-binding</keyword>
<dbReference type="Gene3D" id="3.30.420.10">
    <property type="entry name" value="Ribonuclease H-like superfamily/Ribonuclease H"/>
    <property type="match status" value="1"/>
</dbReference>
<dbReference type="EC" id="3.1.26.4" evidence="3"/>
<keyword evidence="4" id="KW-0540">Nuclease</keyword>